<feature type="compositionally biased region" description="Basic and acidic residues" evidence="1">
    <location>
        <begin position="108"/>
        <end position="124"/>
    </location>
</feature>
<feature type="region of interest" description="Disordered" evidence="1">
    <location>
        <begin position="67"/>
        <end position="184"/>
    </location>
</feature>
<accession>G0NLF6</accession>
<dbReference type="AlphaFoldDB" id="G0NLF6"/>
<feature type="compositionally biased region" description="Polar residues" evidence="1">
    <location>
        <begin position="148"/>
        <end position="166"/>
    </location>
</feature>
<protein>
    <submittedName>
        <fullName evidence="2">Uncharacterized protein</fullName>
    </submittedName>
</protein>
<name>G0NLF6_CAEBE</name>
<dbReference type="InParanoid" id="G0NLF6"/>
<organism evidence="3">
    <name type="scientific">Caenorhabditis brenneri</name>
    <name type="common">Nematode worm</name>
    <dbReference type="NCBI Taxonomy" id="135651"/>
    <lineage>
        <taxon>Eukaryota</taxon>
        <taxon>Metazoa</taxon>
        <taxon>Ecdysozoa</taxon>
        <taxon>Nematoda</taxon>
        <taxon>Chromadorea</taxon>
        <taxon>Rhabditida</taxon>
        <taxon>Rhabditina</taxon>
        <taxon>Rhabditomorpha</taxon>
        <taxon>Rhabditoidea</taxon>
        <taxon>Rhabditidae</taxon>
        <taxon>Peloderinae</taxon>
        <taxon>Caenorhabditis</taxon>
    </lineage>
</organism>
<sequence>MKWVLSCILCTALLLFGLIVVIAIFATNHRDWSNHPPHRDHPRYLNINHTAGSLTNSTQISSTVIDDYEDNGRSFDGNADDDTLKWPSRPQKRHVTTESPDEEEDSEMDKAGLDPFEKTGDKRIGAVKAIEEDPTAMMDKRSKDDSSANENNGMVSGSKKPSTAPTQKPLKTAELKKFVGGSDEIIEEEEEEEIVVKKKHSSSHDN</sequence>
<proteinExistence type="predicted"/>
<evidence type="ECO:0000313" key="3">
    <source>
        <dbReference type="Proteomes" id="UP000008068"/>
    </source>
</evidence>
<dbReference type="Proteomes" id="UP000008068">
    <property type="component" value="Unassembled WGS sequence"/>
</dbReference>
<dbReference type="HOGENOM" id="CLU_1332958_0_0_1"/>
<gene>
    <name evidence="2" type="ORF">CAEBREN_01028</name>
</gene>
<evidence type="ECO:0000313" key="2">
    <source>
        <dbReference type="EMBL" id="EGT33414.1"/>
    </source>
</evidence>
<evidence type="ECO:0000256" key="1">
    <source>
        <dbReference type="SAM" id="MobiDB-lite"/>
    </source>
</evidence>
<keyword evidence="3" id="KW-1185">Reference proteome</keyword>
<reference evidence="3" key="1">
    <citation type="submission" date="2011-07" db="EMBL/GenBank/DDBJ databases">
        <authorList>
            <consortium name="Caenorhabditis brenneri Sequencing and Analysis Consortium"/>
            <person name="Wilson R.K."/>
        </authorList>
    </citation>
    <scope>NUCLEOTIDE SEQUENCE [LARGE SCALE GENOMIC DNA]</scope>
    <source>
        <strain evidence="3">PB2801</strain>
    </source>
</reference>
<dbReference type="EMBL" id="GL379905">
    <property type="protein sequence ID" value="EGT33414.1"/>
    <property type="molecule type" value="Genomic_DNA"/>
</dbReference>